<gene>
    <name evidence="4" type="ORF">HMPREF2130_02195</name>
</gene>
<sequence>MTSETKRTALVTGGIGGLGTAIARSLADRGHQVLVAYYVSDNPTEWLAKQKEDGYDFKAYAVDVADFESCQQMVEKIHADGFKIDILVNNAGITKDRSFRKMSYEDWEAVLRTNLDSVFNVTKQVIDDMLESKWGRIVTISSVNGSKGQFGQANYSSAKSGMYGFSKTLALEFAAKGITVNTVSPGYIMTEMVAQMPQEIVNEQIIPQIPMRRLGKPEEIGELVAYICSESAGFMTGANIAINGGLHMY</sequence>
<dbReference type="RefSeq" id="WP_018026042.1">
    <property type="nucleotide sequence ID" value="NZ_JRNI01000010.1"/>
</dbReference>
<dbReference type="GO" id="GO:0032787">
    <property type="term" value="P:monocarboxylic acid metabolic process"/>
    <property type="evidence" value="ECO:0007669"/>
    <property type="project" value="UniProtKB-ARBA"/>
</dbReference>
<dbReference type="NCBIfam" id="NF009466">
    <property type="entry name" value="PRK12826.1-2"/>
    <property type="match status" value="1"/>
</dbReference>
<dbReference type="PRINTS" id="PR00081">
    <property type="entry name" value="GDHRDH"/>
</dbReference>
<dbReference type="InterPro" id="IPR057326">
    <property type="entry name" value="KR_dom"/>
</dbReference>
<dbReference type="Gene3D" id="3.40.50.720">
    <property type="entry name" value="NAD(P)-binding Rossmann-like Domain"/>
    <property type="match status" value="1"/>
</dbReference>
<keyword evidence="2" id="KW-0560">Oxidoreductase</keyword>
<dbReference type="NCBIfam" id="NF009464">
    <property type="entry name" value="PRK12824.1"/>
    <property type="match status" value="1"/>
</dbReference>
<dbReference type="InterPro" id="IPR050259">
    <property type="entry name" value="SDR"/>
</dbReference>
<dbReference type="GO" id="GO:0005737">
    <property type="term" value="C:cytoplasm"/>
    <property type="evidence" value="ECO:0007669"/>
    <property type="project" value="InterPro"/>
</dbReference>
<dbReference type="PANTHER" id="PTHR42879:SF2">
    <property type="entry name" value="3-OXOACYL-[ACYL-CARRIER-PROTEIN] REDUCTASE FABG"/>
    <property type="match status" value="1"/>
</dbReference>
<dbReference type="InterPro" id="IPR002347">
    <property type="entry name" value="SDR_fam"/>
</dbReference>
<dbReference type="PRINTS" id="PR00080">
    <property type="entry name" value="SDRFAMILY"/>
</dbReference>
<evidence type="ECO:0000256" key="1">
    <source>
        <dbReference type="ARBA" id="ARBA00006484"/>
    </source>
</evidence>
<keyword evidence="5" id="KW-1185">Reference proteome</keyword>
<accession>A0A095ZBY1</accession>
<dbReference type="eggNOG" id="COG1028">
    <property type="taxonomic scope" value="Bacteria"/>
</dbReference>
<dbReference type="InterPro" id="IPR011283">
    <property type="entry name" value="Acetoacetyl-CoA_reductase"/>
</dbReference>
<dbReference type="InterPro" id="IPR036291">
    <property type="entry name" value="NAD(P)-bd_dom_sf"/>
</dbReference>
<dbReference type="FunFam" id="3.40.50.720:FF:000173">
    <property type="entry name" value="3-oxoacyl-[acyl-carrier protein] reductase"/>
    <property type="match status" value="1"/>
</dbReference>
<dbReference type="NCBIfam" id="TIGR01829">
    <property type="entry name" value="AcAcCoA_reduct"/>
    <property type="match status" value="1"/>
</dbReference>
<dbReference type="GO" id="GO:0018454">
    <property type="term" value="F:acetoacetyl-CoA reductase activity"/>
    <property type="evidence" value="ECO:0007669"/>
    <property type="project" value="InterPro"/>
</dbReference>
<evidence type="ECO:0000259" key="3">
    <source>
        <dbReference type="SMART" id="SM00822"/>
    </source>
</evidence>
<reference evidence="4 5" key="1">
    <citation type="submission" date="2014-07" db="EMBL/GenBank/DDBJ databases">
        <authorList>
            <person name="McCorrison J."/>
            <person name="Sanka R."/>
            <person name="Torralba M."/>
            <person name="Gillis M."/>
            <person name="Haft D.H."/>
            <person name="Methe B."/>
            <person name="Sutton G."/>
            <person name="Nelson K.E."/>
        </authorList>
    </citation>
    <scope>NUCLEOTIDE SEQUENCE [LARGE SCALE GENOMIC DNA]</scope>
    <source>
        <strain evidence="4 5">DNF00040</strain>
    </source>
</reference>
<proteinExistence type="inferred from homology"/>
<comment type="caution">
    <text evidence="4">The sequence shown here is derived from an EMBL/GenBank/DDBJ whole genome shotgun (WGS) entry which is preliminary data.</text>
</comment>
<dbReference type="PANTHER" id="PTHR42879">
    <property type="entry name" value="3-OXOACYL-(ACYL-CARRIER-PROTEIN) REDUCTASE"/>
    <property type="match status" value="1"/>
</dbReference>
<dbReference type="SUPFAM" id="SSF51735">
    <property type="entry name" value="NAD(P)-binding Rossmann-fold domains"/>
    <property type="match status" value="1"/>
</dbReference>
<dbReference type="Proteomes" id="UP000029629">
    <property type="component" value="Unassembled WGS sequence"/>
</dbReference>
<dbReference type="SMART" id="SM00822">
    <property type="entry name" value="PKS_KR"/>
    <property type="match status" value="1"/>
</dbReference>
<dbReference type="OrthoDB" id="9802564at2"/>
<name>A0A095ZBY1_9BURK</name>
<dbReference type="Pfam" id="PF13561">
    <property type="entry name" value="adh_short_C2"/>
    <property type="match status" value="1"/>
</dbReference>
<dbReference type="PROSITE" id="PS00061">
    <property type="entry name" value="ADH_SHORT"/>
    <property type="match status" value="1"/>
</dbReference>
<dbReference type="InterPro" id="IPR020904">
    <property type="entry name" value="Sc_DH/Rdtase_CS"/>
</dbReference>
<dbReference type="EMBL" id="JRNI01000010">
    <property type="protein sequence ID" value="KGF31841.1"/>
    <property type="molecule type" value="Genomic_DNA"/>
</dbReference>
<comment type="similarity">
    <text evidence="1">Belongs to the short-chain dehydrogenases/reductases (SDR) family.</text>
</comment>
<feature type="domain" description="Ketoreductase" evidence="3">
    <location>
        <begin position="7"/>
        <end position="186"/>
    </location>
</feature>
<evidence type="ECO:0000313" key="5">
    <source>
        <dbReference type="Proteomes" id="UP000029629"/>
    </source>
</evidence>
<dbReference type="GO" id="GO:0042619">
    <property type="term" value="P:poly-hydroxybutyrate biosynthetic process"/>
    <property type="evidence" value="ECO:0007669"/>
    <property type="project" value="InterPro"/>
</dbReference>
<protein>
    <submittedName>
        <fullName evidence="4">Acetoacetyl-CoA reductase</fullName>
    </submittedName>
</protein>
<dbReference type="AlphaFoldDB" id="A0A095ZBY1"/>
<dbReference type="GeneID" id="93428174"/>
<evidence type="ECO:0000256" key="2">
    <source>
        <dbReference type="ARBA" id="ARBA00023002"/>
    </source>
</evidence>
<dbReference type="CDD" id="cd05333">
    <property type="entry name" value="BKR_SDR_c"/>
    <property type="match status" value="1"/>
</dbReference>
<organism evidence="4 5">
    <name type="scientific">Oligella urethralis DNF00040</name>
    <dbReference type="NCBI Taxonomy" id="1401065"/>
    <lineage>
        <taxon>Bacteria</taxon>
        <taxon>Pseudomonadati</taxon>
        <taxon>Pseudomonadota</taxon>
        <taxon>Betaproteobacteria</taxon>
        <taxon>Burkholderiales</taxon>
        <taxon>Alcaligenaceae</taxon>
        <taxon>Oligella</taxon>
    </lineage>
</organism>
<evidence type="ECO:0000313" key="4">
    <source>
        <dbReference type="EMBL" id="KGF31841.1"/>
    </source>
</evidence>